<dbReference type="SUPFAM" id="SSF56801">
    <property type="entry name" value="Acetyl-CoA synthetase-like"/>
    <property type="match status" value="1"/>
</dbReference>
<evidence type="ECO:0000259" key="2">
    <source>
        <dbReference type="Pfam" id="PF14535"/>
    </source>
</evidence>
<dbReference type="EMBL" id="CP013694">
    <property type="protein sequence ID" value="ALU29772.1"/>
    <property type="molecule type" value="Genomic_DNA"/>
</dbReference>
<evidence type="ECO:0000313" key="4">
    <source>
        <dbReference type="EMBL" id="ALU32510.1"/>
    </source>
</evidence>
<proteinExistence type="predicted"/>
<dbReference type="PaxDb" id="1435377-SUSAZ_09795"/>
<dbReference type="InterPro" id="IPR042099">
    <property type="entry name" value="ANL_N_sf"/>
</dbReference>
<dbReference type="Gene3D" id="3.40.50.12780">
    <property type="entry name" value="N-terminal domain of ligase-like"/>
    <property type="match status" value="1"/>
</dbReference>
<dbReference type="Gene3D" id="3.30.300.30">
    <property type="match status" value="1"/>
</dbReference>
<evidence type="ECO:0000313" key="6">
    <source>
        <dbReference type="Proteomes" id="UP000065473"/>
    </source>
</evidence>
<feature type="domain" description="AMP-dependent ligase C-terminal" evidence="2">
    <location>
        <begin position="380"/>
        <end position="472"/>
    </location>
</feature>
<organism evidence="4 5">
    <name type="scientific">Sulfolobus acidocaldarius</name>
    <dbReference type="NCBI Taxonomy" id="2285"/>
    <lineage>
        <taxon>Archaea</taxon>
        <taxon>Thermoproteota</taxon>
        <taxon>Thermoprotei</taxon>
        <taxon>Sulfolobales</taxon>
        <taxon>Sulfolobaceae</taxon>
        <taxon>Sulfolobus</taxon>
    </lineage>
</organism>
<evidence type="ECO:0000256" key="1">
    <source>
        <dbReference type="SAM" id="Coils"/>
    </source>
</evidence>
<accession>A0A0U3FXQ2</accession>
<evidence type="ECO:0000313" key="5">
    <source>
        <dbReference type="Proteomes" id="UP000060043"/>
    </source>
</evidence>
<dbReference type="RefSeq" id="WP_011278941.1">
    <property type="nucleotide sequence ID" value="NZ_BHWZ01000006.1"/>
</dbReference>
<dbReference type="STRING" id="1435377.SUSAZ_09795"/>
<gene>
    <name evidence="3" type="ORF">ATY89_07355</name>
    <name evidence="4" type="ORF">ATZ20_10375</name>
</gene>
<reference evidence="5 6" key="1">
    <citation type="submission" date="2015-12" db="EMBL/GenBank/DDBJ databases">
        <title>A stable core within a dynamic pangenome in Sulfolobus acidocaldarius.</title>
        <authorList>
            <person name="Anderson R."/>
            <person name="Kouris A."/>
            <person name="Seward C."/>
            <person name="Campbell K."/>
            <person name="Whitaker R."/>
        </authorList>
    </citation>
    <scope>NUCLEOTIDE SEQUENCE [LARGE SCALE GENOMIC DNA]</scope>
    <source>
        <strain evidence="3 6">GG12-C01-09</strain>
        <strain evidence="4 5">NG05B_CO5_07</strain>
    </source>
</reference>
<dbReference type="InterPro" id="IPR045851">
    <property type="entry name" value="AMP-bd_C_sf"/>
</dbReference>
<keyword evidence="1" id="KW-0175">Coiled coil</keyword>
<dbReference type="OrthoDB" id="37928at2157"/>
<dbReference type="CDD" id="cd05913">
    <property type="entry name" value="PaaK"/>
    <property type="match status" value="1"/>
</dbReference>
<dbReference type="GeneID" id="14552663"/>
<dbReference type="Pfam" id="PF14535">
    <property type="entry name" value="AMP-binding_C_2"/>
    <property type="match status" value="1"/>
</dbReference>
<dbReference type="PANTHER" id="PTHR43845:SF1">
    <property type="entry name" value="BLR5969 PROTEIN"/>
    <property type="match status" value="1"/>
</dbReference>
<name>A0A0U3FXQ2_9CREN</name>
<dbReference type="OMA" id="IWEDMEI"/>
<dbReference type="Proteomes" id="UP000065473">
    <property type="component" value="Chromosome"/>
</dbReference>
<feature type="coiled-coil region" evidence="1">
    <location>
        <begin position="404"/>
        <end position="431"/>
    </location>
</feature>
<keyword evidence="4" id="KW-0436">Ligase</keyword>
<dbReference type="GO" id="GO:0047475">
    <property type="term" value="F:phenylacetate-CoA ligase activity"/>
    <property type="evidence" value="ECO:0007669"/>
    <property type="project" value="InterPro"/>
</dbReference>
<dbReference type="InterPro" id="IPR011880">
    <property type="entry name" value="PA_CoA_ligase"/>
</dbReference>
<dbReference type="PANTHER" id="PTHR43845">
    <property type="entry name" value="BLR5969 PROTEIN"/>
    <property type="match status" value="1"/>
</dbReference>
<sequence>MNADSLHEYERIHKELVEEGFIRRDFPPNPSIKLWNERVMKMPRDELDKLKTVRLKRLVKWAWENVEFYKRFWKNRGFYPEYIKDWRDIVKIPVLRKEDIRTDLQTHPPFGTIFHPDLAKRIRFVGATSGSTGMPTFQGWGKLELDYFQEAQARYLWSFAGVRPGITYANYLNMSGFYSWGPPVVETAMWRCGATTIAGGGETFFSWKQRHLLIFKLWKIDVFATTPWLHRLIGEMAIEEGWETPFKVLLLHGGAAAENTKKRLFKVHPNAEMAINVWGTTDGHMAVELPNSRGELVIWEDMEIFDVIDPKTNEPVSEGERGELIATLLNHFTMPLIRYSLGDYVKNEFITEPDPIFGITHARFVEPIPGRVEWMFRVKGKLLLPIYIEDAINEIPDTTGMFNIMVYAEEMEKLRIKIESKRDRVDEAYDKSAKALLANKIGLDENDVEIEWIRPGEAVWTGYKLQVFVDQRKKR</sequence>
<dbReference type="InterPro" id="IPR028154">
    <property type="entry name" value="AMP-dep_Lig_C"/>
</dbReference>
<dbReference type="Proteomes" id="UP000060043">
    <property type="component" value="Chromosome"/>
</dbReference>
<dbReference type="GO" id="GO:0010124">
    <property type="term" value="P:phenylacetate catabolic process"/>
    <property type="evidence" value="ECO:0007669"/>
    <property type="project" value="InterPro"/>
</dbReference>
<evidence type="ECO:0000313" key="3">
    <source>
        <dbReference type="EMBL" id="ALU29772.1"/>
    </source>
</evidence>
<protein>
    <submittedName>
        <fullName evidence="4">Fatty-acid--CoA ligase</fullName>
    </submittedName>
</protein>
<dbReference type="AlphaFoldDB" id="A0A0U3FXQ2"/>
<dbReference type="EMBL" id="CP013695">
    <property type="protein sequence ID" value="ALU32510.1"/>
    <property type="molecule type" value="Genomic_DNA"/>
</dbReference>